<sequence>VLWIADHAEELHEHTVPKCFKFELNEEGKAIMHYKNWSHEQWQGPIVMLKIYTGRYRNPRERQAPIAMVDDFLTTLEVG</sequence>
<organism evidence="1 2">
    <name type="scientific">Acropora cervicornis</name>
    <name type="common">Staghorn coral</name>
    <dbReference type="NCBI Taxonomy" id="6130"/>
    <lineage>
        <taxon>Eukaryota</taxon>
        <taxon>Metazoa</taxon>
        <taxon>Cnidaria</taxon>
        <taxon>Anthozoa</taxon>
        <taxon>Hexacorallia</taxon>
        <taxon>Scleractinia</taxon>
        <taxon>Astrocoeniina</taxon>
        <taxon>Acroporidae</taxon>
        <taxon>Acropora</taxon>
    </lineage>
</organism>
<accession>A0AAD9PUP2</accession>
<dbReference type="Proteomes" id="UP001249851">
    <property type="component" value="Unassembled WGS sequence"/>
</dbReference>
<evidence type="ECO:0000313" key="1">
    <source>
        <dbReference type="EMBL" id="KAK2549264.1"/>
    </source>
</evidence>
<dbReference type="EMBL" id="JARQWQ010000128">
    <property type="protein sequence ID" value="KAK2549264.1"/>
    <property type="molecule type" value="Genomic_DNA"/>
</dbReference>
<evidence type="ECO:0000313" key="2">
    <source>
        <dbReference type="Proteomes" id="UP001249851"/>
    </source>
</evidence>
<reference evidence="1" key="2">
    <citation type="journal article" date="2023" name="Science">
        <title>Genomic signatures of disease resistance in endangered staghorn corals.</title>
        <authorList>
            <person name="Vollmer S.V."/>
            <person name="Selwyn J.D."/>
            <person name="Despard B.A."/>
            <person name="Roesel C.L."/>
        </authorList>
    </citation>
    <scope>NUCLEOTIDE SEQUENCE</scope>
    <source>
        <strain evidence="1">K2</strain>
    </source>
</reference>
<dbReference type="AlphaFoldDB" id="A0AAD9PUP2"/>
<comment type="caution">
    <text evidence="1">The sequence shown here is derived from an EMBL/GenBank/DDBJ whole genome shotgun (WGS) entry which is preliminary data.</text>
</comment>
<proteinExistence type="predicted"/>
<reference evidence="1" key="1">
    <citation type="journal article" date="2023" name="G3 (Bethesda)">
        <title>Whole genome assembly and annotation of the endangered Caribbean coral Acropora cervicornis.</title>
        <authorList>
            <person name="Selwyn J.D."/>
            <person name="Vollmer S.V."/>
        </authorList>
    </citation>
    <scope>NUCLEOTIDE SEQUENCE</scope>
    <source>
        <strain evidence="1">K2</strain>
    </source>
</reference>
<keyword evidence="2" id="KW-1185">Reference proteome</keyword>
<gene>
    <name evidence="1" type="ORF">P5673_030238</name>
</gene>
<feature type="non-terminal residue" evidence="1">
    <location>
        <position position="79"/>
    </location>
</feature>
<protein>
    <submittedName>
        <fullName evidence="1">Uncharacterized protein</fullName>
    </submittedName>
</protein>
<name>A0AAD9PUP2_ACRCE</name>